<dbReference type="EMBL" id="RJUF01000183">
    <property type="protein sequence ID" value="MCP9765470.1"/>
    <property type="molecule type" value="Genomic_DNA"/>
</dbReference>
<organism evidence="5 6">
    <name type="scientific">Lacihabitans soyangensis</name>
    <dbReference type="NCBI Taxonomy" id="869394"/>
    <lineage>
        <taxon>Bacteria</taxon>
        <taxon>Pseudomonadati</taxon>
        <taxon>Bacteroidota</taxon>
        <taxon>Cytophagia</taxon>
        <taxon>Cytophagales</taxon>
        <taxon>Leadbetterellaceae</taxon>
        <taxon>Lacihabitans</taxon>
    </lineage>
</organism>
<dbReference type="AlphaFoldDB" id="A0AAE3H7B2"/>
<evidence type="ECO:0000256" key="1">
    <source>
        <dbReference type="ARBA" id="ARBA00010688"/>
    </source>
</evidence>
<accession>A0AAE3H7B2</accession>
<dbReference type="SUPFAM" id="SSF53613">
    <property type="entry name" value="Ribokinase-like"/>
    <property type="match status" value="1"/>
</dbReference>
<keyword evidence="2" id="KW-0808">Transferase</keyword>
<dbReference type="Gene3D" id="3.40.1190.20">
    <property type="match status" value="1"/>
</dbReference>
<dbReference type="InterPro" id="IPR011611">
    <property type="entry name" value="PfkB_dom"/>
</dbReference>
<sequence length="335" mass="37264">MPKIVTFGEILLRLSTPGFQKIAQAESFDCTFGGTEMNVGAALVNFGFDVTHVGVFPDNHIGKKAKAFIRKLGISDKNIHLKGQRMGLFFLETGAVSRASQIVYDRADSAFVNLDPSWFDWEEILKDADWFHWCGITPAVGEKPAIALLEALKVAKKLGVKVSSDIYYRSNLWNYGKTPQEILPELASYSNVILASRKNIEEIFGIISTEEKGKFQDTAKKLMAQYESIEKIIDTERIQISASHNRMNARMWNGQEYLKTGNLDITHIVDRVGTGDAFLGGFIYGQLTYKDDLKSLEFGNASSALKHTIPGDQNLVDIAEVENLMLGDGSGKLKR</sequence>
<evidence type="ECO:0000313" key="6">
    <source>
        <dbReference type="Proteomes" id="UP001204144"/>
    </source>
</evidence>
<protein>
    <submittedName>
        <fullName evidence="5">Sugar kinase</fullName>
    </submittedName>
</protein>
<name>A0AAE3H7B2_9BACT</name>
<keyword evidence="6" id="KW-1185">Reference proteome</keyword>
<gene>
    <name evidence="5" type="ORF">EGI31_21250</name>
</gene>
<dbReference type="Pfam" id="PF00294">
    <property type="entry name" value="PfkB"/>
    <property type="match status" value="1"/>
</dbReference>
<feature type="domain" description="Carbohydrate kinase PfkB" evidence="4">
    <location>
        <begin position="1"/>
        <end position="315"/>
    </location>
</feature>
<comment type="caution">
    <text evidence="5">The sequence shown here is derived from an EMBL/GenBank/DDBJ whole genome shotgun (WGS) entry which is preliminary data.</text>
</comment>
<dbReference type="InterPro" id="IPR052700">
    <property type="entry name" value="Carb_kinase_PfkB-like"/>
</dbReference>
<comment type="similarity">
    <text evidence="1">Belongs to the carbohydrate kinase PfkB family.</text>
</comment>
<dbReference type="PANTHER" id="PTHR43320:SF2">
    <property type="entry name" value="2-DEHYDRO-3-DEOXYGLUCONOKINASE_2-DEHYDRO-3-DEOXYGALACTONOKINASE"/>
    <property type="match status" value="1"/>
</dbReference>
<evidence type="ECO:0000259" key="4">
    <source>
        <dbReference type="Pfam" id="PF00294"/>
    </source>
</evidence>
<dbReference type="PANTHER" id="PTHR43320">
    <property type="entry name" value="SUGAR KINASE"/>
    <property type="match status" value="1"/>
</dbReference>
<proteinExistence type="inferred from homology"/>
<reference evidence="5 6" key="1">
    <citation type="submission" date="2018-11" db="EMBL/GenBank/DDBJ databases">
        <title>Novel bacteria species description.</title>
        <authorList>
            <person name="Han J.-H."/>
        </authorList>
    </citation>
    <scope>NUCLEOTIDE SEQUENCE [LARGE SCALE GENOMIC DNA]</scope>
    <source>
        <strain evidence="5 6">KCTC23259</strain>
    </source>
</reference>
<evidence type="ECO:0000256" key="2">
    <source>
        <dbReference type="ARBA" id="ARBA00022679"/>
    </source>
</evidence>
<dbReference type="CDD" id="cd01166">
    <property type="entry name" value="KdgK"/>
    <property type="match status" value="1"/>
</dbReference>
<keyword evidence="3 5" id="KW-0418">Kinase</keyword>
<evidence type="ECO:0000313" key="5">
    <source>
        <dbReference type="EMBL" id="MCP9765470.1"/>
    </source>
</evidence>
<evidence type="ECO:0000256" key="3">
    <source>
        <dbReference type="ARBA" id="ARBA00022777"/>
    </source>
</evidence>
<dbReference type="Proteomes" id="UP001204144">
    <property type="component" value="Unassembled WGS sequence"/>
</dbReference>
<dbReference type="RefSeq" id="WP_255039164.1">
    <property type="nucleotide sequence ID" value="NZ_RJUF01000183.1"/>
</dbReference>
<dbReference type="InterPro" id="IPR029056">
    <property type="entry name" value="Ribokinase-like"/>
</dbReference>
<dbReference type="GO" id="GO:0016301">
    <property type="term" value="F:kinase activity"/>
    <property type="evidence" value="ECO:0007669"/>
    <property type="project" value="UniProtKB-KW"/>
</dbReference>